<evidence type="ECO:0000313" key="2">
    <source>
        <dbReference type="Proteomes" id="UP000291572"/>
    </source>
</evidence>
<dbReference type="Proteomes" id="UP000291572">
    <property type="component" value="Unassembled WGS sequence"/>
</dbReference>
<proteinExistence type="predicted"/>
<comment type="caution">
    <text evidence="1">The sequence shown here is derived from an EMBL/GenBank/DDBJ whole genome shotgun (WGS) entry which is preliminary data.</text>
</comment>
<reference evidence="1 2" key="1">
    <citation type="submission" date="2019-02" db="EMBL/GenBank/DDBJ databases">
        <authorList>
            <person name="Feng G."/>
        </authorList>
    </citation>
    <scope>NUCLEOTIDE SEQUENCE [LARGE SCALE GENOMIC DNA]</scope>
    <source>
        <strain evidence="1 2">CCTCC AB 2011146</strain>
    </source>
</reference>
<name>A0A8G2DUS6_9SPHN</name>
<dbReference type="AlphaFoldDB" id="A0A8G2DUS6"/>
<protein>
    <submittedName>
        <fullName evidence="1">Uncharacterized protein</fullName>
    </submittedName>
</protein>
<evidence type="ECO:0000313" key="1">
    <source>
        <dbReference type="EMBL" id="RYM04936.1"/>
    </source>
</evidence>
<dbReference type="RefSeq" id="WP_129927801.1">
    <property type="nucleotide sequence ID" value="NZ_SEOO01000100.1"/>
</dbReference>
<dbReference type="EMBL" id="SEOO01000100">
    <property type="protein sequence ID" value="RYM04936.1"/>
    <property type="molecule type" value="Genomic_DNA"/>
</dbReference>
<sequence length="101" mass="10585">MFAPTLAGAQTCASLQAELMGSSGTALGIAADYPKTHMAIVACMVGSDNSTDAGGCAIAVIVTACFGLTRGECDDLGYRWERVVNTYKRVTARMRELGCRS</sequence>
<organism evidence="1 2">
    <name type="scientific">Sphingobium cupriresistens</name>
    <dbReference type="NCBI Taxonomy" id="1132417"/>
    <lineage>
        <taxon>Bacteria</taxon>
        <taxon>Pseudomonadati</taxon>
        <taxon>Pseudomonadota</taxon>
        <taxon>Alphaproteobacteria</taxon>
        <taxon>Sphingomonadales</taxon>
        <taxon>Sphingomonadaceae</taxon>
        <taxon>Sphingobium</taxon>
    </lineage>
</organism>
<gene>
    <name evidence="1" type="ORF">EWH12_21675</name>
</gene>
<accession>A0A8G2DUS6</accession>